<reference evidence="2 5" key="2">
    <citation type="submission" date="2020-06" db="EMBL/GenBank/DDBJ databases">
        <title>Taxonomy, biology and ecology of Rhodococcus bacteria occurring in California pistachio and other woody hosts as revealed by genome sequence analyses.</title>
        <authorList>
            <person name="Gai Y."/>
            <person name="Riely B."/>
        </authorList>
    </citation>
    <scope>NUCLEOTIDE SEQUENCE [LARGE SCALE GENOMIC DNA]</scope>
    <source>
        <strain evidence="2 5">BP-284</strain>
    </source>
</reference>
<dbReference type="Proteomes" id="UP001520140">
    <property type="component" value="Unassembled WGS sequence"/>
</dbReference>
<evidence type="ECO:0000313" key="4">
    <source>
        <dbReference type="Proteomes" id="UP000182054"/>
    </source>
</evidence>
<protein>
    <submittedName>
        <fullName evidence="3">Uncharacterized protein</fullName>
    </submittedName>
</protein>
<feature type="region of interest" description="Disordered" evidence="1">
    <location>
        <begin position="47"/>
        <end position="66"/>
    </location>
</feature>
<evidence type="ECO:0000313" key="5">
    <source>
        <dbReference type="Proteomes" id="UP001520140"/>
    </source>
</evidence>
<dbReference type="EMBL" id="FOJN01000011">
    <property type="protein sequence ID" value="SFA57369.1"/>
    <property type="molecule type" value="Genomic_DNA"/>
</dbReference>
<dbReference type="GeneID" id="85486688"/>
<dbReference type="PROSITE" id="PS51257">
    <property type="entry name" value="PROKAR_LIPOPROTEIN"/>
    <property type="match status" value="1"/>
</dbReference>
<gene>
    <name evidence="2" type="ORF">HQ605_19335</name>
    <name evidence="3" type="ORF">SAMN05444374_111115</name>
</gene>
<dbReference type="OrthoDB" id="4482806at2"/>
<dbReference type="EMBL" id="JABUKG010000033">
    <property type="protein sequence ID" value="MBY6322969.1"/>
    <property type="molecule type" value="Genomic_DNA"/>
</dbReference>
<evidence type="ECO:0000313" key="3">
    <source>
        <dbReference type="EMBL" id="SFA57369.1"/>
    </source>
</evidence>
<dbReference type="Proteomes" id="UP000182054">
    <property type="component" value="Unassembled WGS sequence"/>
</dbReference>
<dbReference type="RefSeq" id="WP_068102933.1">
    <property type="nucleotide sequence ID" value="NZ_FOJN01000011.1"/>
</dbReference>
<organism evidence="3 4">
    <name type="scientific">Rhodococcoides kroppenstedtii</name>
    <dbReference type="NCBI Taxonomy" id="293050"/>
    <lineage>
        <taxon>Bacteria</taxon>
        <taxon>Bacillati</taxon>
        <taxon>Actinomycetota</taxon>
        <taxon>Actinomycetes</taxon>
        <taxon>Mycobacteriales</taxon>
        <taxon>Nocardiaceae</taxon>
        <taxon>Rhodococcoides</taxon>
    </lineage>
</organism>
<reference evidence="3 4" key="1">
    <citation type="submission" date="2016-10" db="EMBL/GenBank/DDBJ databases">
        <authorList>
            <person name="de Groot N.N."/>
        </authorList>
    </citation>
    <scope>NUCLEOTIDE SEQUENCE [LARGE SCALE GENOMIC DNA]</scope>
    <source>
        <strain evidence="3 4">DSM 44908</strain>
    </source>
</reference>
<evidence type="ECO:0000256" key="1">
    <source>
        <dbReference type="SAM" id="MobiDB-lite"/>
    </source>
</evidence>
<keyword evidence="5" id="KW-1185">Reference proteome</keyword>
<accession>A0A1I0TZT6</accession>
<dbReference type="AlphaFoldDB" id="A0A1I0TZT6"/>
<evidence type="ECO:0000313" key="2">
    <source>
        <dbReference type="EMBL" id="MBY6322969.1"/>
    </source>
</evidence>
<sequence length="153" mass="15341">MKLAATVVTAAAALTLVLSGCSSEDQQAAQDTAGNIAESAQNAAEGAVSSARSAAPGLGSSAESLGDRAGSVFDDAKRATFVAAYKAQFSALSEGKSDEEIEALLGGICQQISDGKDEAEIKTDIEAQATNNGNAPSADEAGRIFDQAKLACP</sequence>
<proteinExistence type="predicted"/>
<name>A0A1I0TZT6_9NOCA</name>